<dbReference type="InterPro" id="IPR036909">
    <property type="entry name" value="Cyt_c-like_dom_sf"/>
</dbReference>
<feature type="domain" description="Cytochrome c" evidence="9">
    <location>
        <begin position="229"/>
        <end position="348"/>
    </location>
</feature>
<evidence type="ECO:0000313" key="10">
    <source>
        <dbReference type="EMBL" id="VAX14199.1"/>
    </source>
</evidence>
<dbReference type="AlphaFoldDB" id="A0A3B1B7I3"/>
<dbReference type="GO" id="GO:0042597">
    <property type="term" value="C:periplasmic space"/>
    <property type="evidence" value="ECO:0007669"/>
    <property type="project" value="UniProtKB-SubCell"/>
</dbReference>
<dbReference type="PANTHER" id="PTHR30600:SF7">
    <property type="entry name" value="CYTOCHROME C PEROXIDASE-RELATED"/>
    <property type="match status" value="1"/>
</dbReference>
<reference evidence="10" key="1">
    <citation type="submission" date="2018-06" db="EMBL/GenBank/DDBJ databases">
        <authorList>
            <person name="Zhirakovskaya E."/>
        </authorList>
    </citation>
    <scope>NUCLEOTIDE SEQUENCE</scope>
</reference>
<sequence>MKPSLWRPKKKPSIHPVRQASNRPLKSAWQGLCCLFVTSLPGINLANHNEFINIAITPAYQTREPILPLPAIPRLDPAKVALGKKLFFDVRLSASKKLSCASCHDLSSNGADYQVRSRGHDNATLAVNTPSIFNATLNPWQFWDGRADSLEEQINQVIENPREMANSWPVIIRRLKNDPAYQRKFRRLYTDGISAENIRNAITAFENTLLTPDSRFDRWLQGDKQALNAEQKKGYRLFKDYGCAACHQGVNVGGNLFQKVGIFADYFQHRDEIQLADYGRFNVTGRKQDQHVFRVPSLRNVEVTAPYFHDGSVNTLHEVIRLVARYQLGRTIPEDDIKSIITFLKTLTGKYKGRRLTQAHAP</sequence>
<dbReference type="EMBL" id="UOFZ01000163">
    <property type="protein sequence ID" value="VAX14199.1"/>
    <property type="molecule type" value="Genomic_DNA"/>
</dbReference>
<organism evidence="10">
    <name type="scientific">hydrothermal vent metagenome</name>
    <dbReference type="NCBI Taxonomy" id="652676"/>
    <lineage>
        <taxon>unclassified sequences</taxon>
        <taxon>metagenomes</taxon>
        <taxon>ecological metagenomes</taxon>
    </lineage>
</organism>
<dbReference type="PANTHER" id="PTHR30600">
    <property type="entry name" value="CYTOCHROME C PEROXIDASE-RELATED"/>
    <property type="match status" value="1"/>
</dbReference>
<evidence type="ECO:0000259" key="9">
    <source>
        <dbReference type="PROSITE" id="PS51007"/>
    </source>
</evidence>
<dbReference type="GO" id="GO:0046872">
    <property type="term" value="F:metal ion binding"/>
    <property type="evidence" value="ECO:0007669"/>
    <property type="project" value="UniProtKB-KW"/>
</dbReference>
<proteinExistence type="predicted"/>
<dbReference type="GO" id="GO:0009055">
    <property type="term" value="F:electron transfer activity"/>
    <property type="evidence" value="ECO:0007669"/>
    <property type="project" value="InterPro"/>
</dbReference>
<dbReference type="Gene3D" id="1.10.760.10">
    <property type="entry name" value="Cytochrome c-like domain"/>
    <property type="match status" value="2"/>
</dbReference>
<dbReference type="PROSITE" id="PS51007">
    <property type="entry name" value="CYTC"/>
    <property type="match status" value="2"/>
</dbReference>
<accession>A0A3B1B7I3</accession>
<evidence type="ECO:0000256" key="8">
    <source>
        <dbReference type="SAM" id="MobiDB-lite"/>
    </source>
</evidence>
<evidence type="ECO:0000256" key="1">
    <source>
        <dbReference type="ARBA" id="ARBA00004418"/>
    </source>
</evidence>
<keyword evidence="6 10" id="KW-0560">Oxidoreductase</keyword>
<keyword evidence="4" id="KW-0732">Signal</keyword>
<dbReference type="PIRSF" id="PIRSF000294">
    <property type="entry name" value="Cytochrome-c_peroxidase"/>
    <property type="match status" value="1"/>
</dbReference>
<dbReference type="Pfam" id="PF03150">
    <property type="entry name" value="CCP_MauG"/>
    <property type="match status" value="1"/>
</dbReference>
<keyword evidence="10" id="KW-0575">Peroxidase</keyword>
<evidence type="ECO:0000256" key="2">
    <source>
        <dbReference type="ARBA" id="ARBA00022617"/>
    </source>
</evidence>
<dbReference type="EC" id="1.11.1.5" evidence="10"/>
<keyword evidence="7" id="KW-0408">Iron</keyword>
<dbReference type="InterPro" id="IPR009056">
    <property type="entry name" value="Cyt_c-like_dom"/>
</dbReference>
<dbReference type="InterPro" id="IPR026259">
    <property type="entry name" value="MauG/Cytc_peroxidase"/>
</dbReference>
<evidence type="ECO:0000256" key="5">
    <source>
        <dbReference type="ARBA" id="ARBA00022764"/>
    </source>
</evidence>
<dbReference type="InterPro" id="IPR004852">
    <property type="entry name" value="Di-haem_cyt_c_peroxidsae"/>
</dbReference>
<evidence type="ECO:0000256" key="3">
    <source>
        <dbReference type="ARBA" id="ARBA00022723"/>
    </source>
</evidence>
<dbReference type="GO" id="GO:0004130">
    <property type="term" value="F:cytochrome-c peroxidase activity"/>
    <property type="evidence" value="ECO:0007669"/>
    <property type="project" value="UniProtKB-EC"/>
</dbReference>
<feature type="region of interest" description="Disordered" evidence="8">
    <location>
        <begin position="1"/>
        <end position="20"/>
    </location>
</feature>
<keyword evidence="3" id="KW-0479">Metal-binding</keyword>
<evidence type="ECO:0000256" key="4">
    <source>
        <dbReference type="ARBA" id="ARBA00022729"/>
    </source>
</evidence>
<gene>
    <name evidence="10" type="ORF">MNBD_GAMMA24-2683</name>
</gene>
<dbReference type="SUPFAM" id="SSF46626">
    <property type="entry name" value="Cytochrome c"/>
    <property type="match status" value="2"/>
</dbReference>
<comment type="subcellular location">
    <subcellularLocation>
        <location evidence="1">Periplasm</location>
    </subcellularLocation>
</comment>
<evidence type="ECO:0000256" key="6">
    <source>
        <dbReference type="ARBA" id="ARBA00023002"/>
    </source>
</evidence>
<name>A0A3B1B7I3_9ZZZZ</name>
<dbReference type="GO" id="GO:0020037">
    <property type="term" value="F:heme binding"/>
    <property type="evidence" value="ECO:0007669"/>
    <property type="project" value="InterPro"/>
</dbReference>
<keyword evidence="5" id="KW-0574">Periplasm</keyword>
<feature type="domain" description="Cytochrome c" evidence="9">
    <location>
        <begin position="78"/>
        <end position="209"/>
    </location>
</feature>
<protein>
    <submittedName>
        <fullName evidence="10">Cytochrome c551 peroxidase</fullName>
        <ecNumber evidence="10">1.11.1.5</ecNumber>
    </submittedName>
</protein>
<keyword evidence="2" id="KW-0349">Heme</keyword>
<dbReference type="InterPro" id="IPR051395">
    <property type="entry name" value="Cytochrome_c_Peroxidase/MauG"/>
</dbReference>
<evidence type="ECO:0000256" key="7">
    <source>
        <dbReference type="ARBA" id="ARBA00023004"/>
    </source>
</evidence>